<feature type="domain" description="SMC hinge" evidence="5">
    <location>
        <begin position="330"/>
        <end position="419"/>
    </location>
</feature>
<dbReference type="GO" id="GO:0007076">
    <property type="term" value="P:mitotic chromosome condensation"/>
    <property type="evidence" value="ECO:0007669"/>
    <property type="project" value="TreeGrafter"/>
</dbReference>
<reference evidence="6 7" key="1">
    <citation type="submission" date="2021-06" db="EMBL/GenBank/DDBJ databases">
        <title>Caerostris extrusa draft genome.</title>
        <authorList>
            <person name="Kono N."/>
            <person name="Arakawa K."/>
        </authorList>
    </citation>
    <scope>NUCLEOTIDE SEQUENCE [LARGE SCALE GENOMIC DNA]</scope>
</reference>
<name>A0AAV4Y2L5_CAEEX</name>
<dbReference type="Gene3D" id="1.20.1060.20">
    <property type="match status" value="1"/>
</dbReference>
<feature type="coiled-coil region" evidence="4">
    <location>
        <begin position="251"/>
        <end position="285"/>
    </location>
</feature>
<evidence type="ECO:0000313" key="6">
    <source>
        <dbReference type="EMBL" id="GIZ00641.1"/>
    </source>
</evidence>
<organism evidence="6 7">
    <name type="scientific">Caerostris extrusa</name>
    <name type="common">Bark spider</name>
    <name type="synonym">Caerostris bankana</name>
    <dbReference type="NCBI Taxonomy" id="172846"/>
    <lineage>
        <taxon>Eukaryota</taxon>
        <taxon>Metazoa</taxon>
        <taxon>Ecdysozoa</taxon>
        <taxon>Arthropoda</taxon>
        <taxon>Chelicerata</taxon>
        <taxon>Arachnida</taxon>
        <taxon>Araneae</taxon>
        <taxon>Araneomorphae</taxon>
        <taxon>Entelegynae</taxon>
        <taxon>Araneoidea</taxon>
        <taxon>Araneidae</taxon>
        <taxon>Caerostris</taxon>
    </lineage>
</organism>
<dbReference type="GO" id="GO:0000796">
    <property type="term" value="C:condensin complex"/>
    <property type="evidence" value="ECO:0007669"/>
    <property type="project" value="TreeGrafter"/>
</dbReference>
<dbReference type="SUPFAM" id="SSF75553">
    <property type="entry name" value="Smc hinge domain"/>
    <property type="match status" value="1"/>
</dbReference>
<keyword evidence="7" id="KW-1185">Reference proteome</keyword>
<evidence type="ECO:0000313" key="7">
    <source>
        <dbReference type="Proteomes" id="UP001054945"/>
    </source>
</evidence>
<sequence length="538" mass="61503">MMKPKALNDQETGMLEYIEDIIGSNRFMKPIQHFHTKTEEANEKRIEKLNQLKIVEKERADAEKPRAKAMEYIQLANKMTLLENCALQSEIKVAAREGEQMNEDKIVLSDKIDALSASLDELQSNKQIKEEDLKVISSDWENSTKKSVKNSQKTLQAEELKMTNIQKQPDPRKNKKLTKLMGSVKDEIQEFQETKDKYEEELIILKSVVNDKKSELDLAQSELDLLLSSEKKEQDNLSAFETEYEKTTSLIKEEEILLKKVHERIPELKSQISSSEKQLIEKEKRECSLIEELKIKCIKLDEAKSSLNATQDRNTLVKAFMEQKKMGKLKGVYGRLGDLGAIDLKYDVAISTACGPLDNIVTDSIATAQECVELLKRDKLGYATFIALDQMKKWEPHTKEKNFYSRRFANDLDQATRVGLKGAVRHRVVTLKGELIDMSGTMSGGGGKAFKGRMGQSVMENSFSQKEIDKLTEEVEIVSNELTEIKKSKLELKENIEAGNKELSTLQHSVKKSKLNCEGLREKEKMLLNKLRSRRKKY</sequence>
<protein>
    <submittedName>
        <fullName evidence="6">Structural maintenance of chromosomes protein 4</fullName>
    </submittedName>
</protein>
<evidence type="ECO:0000259" key="5">
    <source>
        <dbReference type="SMART" id="SM00968"/>
    </source>
</evidence>
<evidence type="ECO:0000256" key="3">
    <source>
        <dbReference type="ARBA" id="ARBA00023242"/>
    </source>
</evidence>
<accession>A0AAV4Y2L5</accession>
<evidence type="ECO:0000256" key="4">
    <source>
        <dbReference type="SAM" id="Coils"/>
    </source>
</evidence>
<keyword evidence="2" id="KW-0067">ATP-binding</keyword>
<keyword evidence="3" id="KW-0539">Nucleus</keyword>
<dbReference type="EMBL" id="BPLR01001187">
    <property type="protein sequence ID" value="GIZ00641.1"/>
    <property type="molecule type" value="Genomic_DNA"/>
</dbReference>
<feature type="coiled-coil region" evidence="4">
    <location>
        <begin position="461"/>
        <end position="502"/>
    </location>
</feature>
<gene>
    <name evidence="6" type="primary">smc4</name>
    <name evidence="6" type="ORF">CEXT_583731</name>
</gene>
<dbReference type="GO" id="GO:0005524">
    <property type="term" value="F:ATP binding"/>
    <property type="evidence" value="ECO:0007669"/>
    <property type="project" value="UniProtKB-KW"/>
</dbReference>
<dbReference type="Gene3D" id="3.30.70.1620">
    <property type="match status" value="1"/>
</dbReference>
<dbReference type="PANTHER" id="PTHR18937:SF172">
    <property type="entry name" value="STRUCTURAL MAINTENANCE OF CHROMOSOMES PROTEIN"/>
    <property type="match status" value="1"/>
</dbReference>
<evidence type="ECO:0000256" key="1">
    <source>
        <dbReference type="ARBA" id="ARBA00022741"/>
    </source>
</evidence>
<dbReference type="AlphaFoldDB" id="A0AAV4Y2L5"/>
<keyword evidence="4" id="KW-0175">Coiled coil</keyword>
<dbReference type="PANTHER" id="PTHR18937">
    <property type="entry name" value="STRUCTURAL MAINTENANCE OF CHROMOSOMES SMC FAMILY MEMBER"/>
    <property type="match status" value="1"/>
</dbReference>
<proteinExistence type="predicted"/>
<comment type="caution">
    <text evidence="6">The sequence shown here is derived from an EMBL/GenBank/DDBJ whole genome shotgun (WGS) entry which is preliminary data.</text>
</comment>
<dbReference type="SMART" id="SM00968">
    <property type="entry name" value="SMC_hinge"/>
    <property type="match status" value="1"/>
</dbReference>
<dbReference type="Pfam" id="PF06470">
    <property type="entry name" value="SMC_hinge"/>
    <property type="match status" value="1"/>
</dbReference>
<dbReference type="InterPro" id="IPR036277">
    <property type="entry name" value="SMC_hinge_sf"/>
</dbReference>
<evidence type="ECO:0000256" key="2">
    <source>
        <dbReference type="ARBA" id="ARBA00022840"/>
    </source>
</evidence>
<dbReference type="Proteomes" id="UP001054945">
    <property type="component" value="Unassembled WGS sequence"/>
</dbReference>
<feature type="coiled-coil region" evidence="4">
    <location>
        <begin position="105"/>
        <end position="215"/>
    </location>
</feature>
<dbReference type="InterPro" id="IPR010935">
    <property type="entry name" value="SMC_hinge"/>
</dbReference>
<keyword evidence="1" id="KW-0547">Nucleotide-binding</keyword>